<keyword evidence="2" id="KW-0472">Membrane</keyword>
<keyword evidence="2" id="KW-0812">Transmembrane</keyword>
<comment type="caution">
    <text evidence="3">The sequence shown here is derived from an EMBL/GenBank/DDBJ whole genome shotgun (WGS) entry which is preliminary data.</text>
</comment>
<name>A0A1F7IFZ9_9BACT</name>
<feature type="transmembrane region" description="Helical" evidence="2">
    <location>
        <begin position="26"/>
        <end position="45"/>
    </location>
</feature>
<dbReference type="EMBL" id="MGAG01000003">
    <property type="protein sequence ID" value="OGK42291.1"/>
    <property type="molecule type" value="Genomic_DNA"/>
</dbReference>
<evidence type="ECO:0000313" key="3">
    <source>
        <dbReference type="EMBL" id="OGK42291.1"/>
    </source>
</evidence>
<keyword evidence="2" id="KW-1133">Transmembrane helix</keyword>
<reference evidence="3 4" key="1">
    <citation type="journal article" date="2016" name="Nat. Commun.">
        <title>Thousands of microbial genomes shed light on interconnected biogeochemical processes in an aquifer system.</title>
        <authorList>
            <person name="Anantharaman K."/>
            <person name="Brown C.T."/>
            <person name="Hug L.A."/>
            <person name="Sharon I."/>
            <person name="Castelle C.J."/>
            <person name="Probst A.J."/>
            <person name="Thomas B.C."/>
            <person name="Singh A."/>
            <person name="Wilkins M.J."/>
            <person name="Karaoz U."/>
            <person name="Brodie E.L."/>
            <person name="Williams K.H."/>
            <person name="Hubbard S.S."/>
            <person name="Banfield J.F."/>
        </authorList>
    </citation>
    <scope>NUCLEOTIDE SEQUENCE [LARGE SCALE GENOMIC DNA]</scope>
</reference>
<dbReference type="Proteomes" id="UP000177698">
    <property type="component" value="Unassembled WGS sequence"/>
</dbReference>
<feature type="transmembrane region" description="Helical" evidence="2">
    <location>
        <begin position="209"/>
        <end position="231"/>
    </location>
</feature>
<proteinExistence type="predicted"/>
<evidence type="ECO:0000256" key="1">
    <source>
        <dbReference type="SAM" id="MobiDB-lite"/>
    </source>
</evidence>
<feature type="compositionally biased region" description="Polar residues" evidence="1">
    <location>
        <begin position="81"/>
        <end position="96"/>
    </location>
</feature>
<feature type="region of interest" description="Disordered" evidence="1">
    <location>
        <begin position="68"/>
        <end position="106"/>
    </location>
</feature>
<evidence type="ECO:0000313" key="4">
    <source>
        <dbReference type="Proteomes" id="UP000177698"/>
    </source>
</evidence>
<dbReference type="AlphaFoldDB" id="A0A1F7IFZ9"/>
<gene>
    <name evidence="3" type="ORF">A2954_04765</name>
</gene>
<evidence type="ECO:0000256" key="2">
    <source>
        <dbReference type="SAM" id="Phobius"/>
    </source>
</evidence>
<sequence>MDQNYTPLDREKLSANKKSFKISNKVLMGLILFLTVGIGAVGFLLTREKFQIRVPAQVEPTISVSPVPSPAVTEVVPSETAAPSTDSGTMAESTMSPTPPQEEQAATPTPEVTIASISTPIPVACGTKSCDIATNPCRSGLVCVQADDGSNYCTLPEFESACKSNPSQVSCCTPAGEDPTPTEINLVVASATPGEAAASVPQVTEIPSAGVATFGKIFAVISFAVILLGLIL</sequence>
<accession>A0A1F7IFZ9</accession>
<organism evidence="3 4">
    <name type="scientific">Candidatus Roizmanbacteria bacterium RIFCSPLOWO2_01_FULL_37_12</name>
    <dbReference type="NCBI Taxonomy" id="1802056"/>
    <lineage>
        <taxon>Bacteria</taxon>
        <taxon>Candidatus Roizmaniibacteriota</taxon>
    </lineage>
</organism>
<protein>
    <submittedName>
        <fullName evidence="3">Uncharacterized protein</fullName>
    </submittedName>
</protein>